<evidence type="ECO:0000313" key="2">
    <source>
        <dbReference type="EMBL" id="AIO35155.1"/>
    </source>
</evidence>
<accession>A0AAN0RWP2</accession>
<name>A0AAN0RWP2_9BURK</name>
<dbReference type="KEGG" id="bcen:DM39_4475"/>
<evidence type="ECO:0000256" key="1">
    <source>
        <dbReference type="SAM" id="Phobius"/>
    </source>
</evidence>
<gene>
    <name evidence="2" type="ORF">DM39_4475</name>
</gene>
<organism evidence="2 3">
    <name type="scientific">Burkholderia cenocepacia</name>
    <dbReference type="NCBI Taxonomy" id="95486"/>
    <lineage>
        <taxon>Bacteria</taxon>
        <taxon>Pseudomonadati</taxon>
        <taxon>Pseudomonadota</taxon>
        <taxon>Betaproteobacteria</taxon>
        <taxon>Burkholderiales</taxon>
        <taxon>Burkholderiaceae</taxon>
        <taxon>Burkholderia</taxon>
        <taxon>Burkholderia cepacia complex</taxon>
    </lineage>
</organism>
<dbReference type="AlphaFoldDB" id="A0AAN0RWP2"/>
<keyword evidence="3" id="KW-1185">Reference proteome</keyword>
<evidence type="ECO:0000313" key="3">
    <source>
        <dbReference type="Proteomes" id="UP000029413"/>
    </source>
</evidence>
<protein>
    <submittedName>
        <fullName evidence="2">Uncharacterized protein</fullName>
    </submittedName>
</protein>
<sequence>MKAGSARPDARVRLRGTGCDTSSPGLTAGLALAAHLAGVAVGMGAIAALTAVLIALIR</sequence>
<proteinExistence type="predicted"/>
<reference evidence="2 3" key="1">
    <citation type="submission" date="2014-05" db="EMBL/GenBank/DDBJ databases">
        <authorList>
            <person name="Bishop-Lilly K.A."/>
            <person name="Broomall S.M."/>
            <person name="Chain P.S."/>
            <person name="Chertkov O."/>
            <person name="Coyne S.R."/>
            <person name="Daligault H.E."/>
            <person name="Davenport K.W."/>
            <person name="Erkkila T."/>
            <person name="Frey K.G."/>
            <person name="Gibbons H.S."/>
            <person name="Gu W."/>
            <person name="Jaissle J."/>
            <person name="Johnson S.L."/>
            <person name="Koroleva G.I."/>
            <person name="Ladner J.T."/>
            <person name="Lo C.-C."/>
            <person name="Minogue T.D."/>
            <person name="Munk C."/>
            <person name="Palacios G.F."/>
            <person name="Redden C.L."/>
            <person name="Rosenzweig C.N."/>
            <person name="Scholz M.B."/>
            <person name="Teshima H."/>
            <person name="Xu Y."/>
        </authorList>
    </citation>
    <scope>NUCLEOTIDE SEQUENCE [LARGE SCALE GENOMIC DNA]</scope>
    <source>
        <strain evidence="2 3">DDS 22E-1</strain>
    </source>
</reference>
<keyword evidence="1" id="KW-0472">Membrane</keyword>
<keyword evidence="1" id="KW-0812">Transmembrane</keyword>
<feature type="transmembrane region" description="Helical" evidence="1">
    <location>
        <begin position="32"/>
        <end position="57"/>
    </location>
</feature>
<dbReference type="Proteomes" id="UP000029413">
    <property type="component" value="Chromosome 2"/>
</dbReference>
<keyword evidence="1" id="KW-1133">Transmembrane helix</keyword>
<dbReference type="EMBL" id="CP007784">
    <property type="protein sequence ID" value="AIO35155.1"/>
    <property type="molecule type" value="Genomic_DNA"/>
</dbReference>